<sequence length="281" mass="30403">MTIIGVGLIGGSLGLISKRKKLVETVVGYGKKRGSLQKATAMGVIDRYVLTLPKAVEGADLVVLATPVGTFERICQAIAPHLKEGAIVTDVGSVKGAWVARMESLMPRHAFFVGGHPIAGREKSGVEAATAELFQGSRCILTPTAQTDPKALKKVAALWEKAGARVSEMNPFDHDQILAAVSHLPHLVAYVLMETLTHPKIAKKNPVQFSAGGLRDFTRIAASSPEMWRDIFLLNRDAVVEIVDLYQESLEKVKKKILEGDAAGLMEIFERAKSIRQKALS</sequence>
<dbReference type="InterPro" id="IPR003099">
    <property type="entry name" value="Prephen_DH"/>
</dbReference>
<keyword evidence="4" id="KW-0827">Tyrosine biosynthesis</keyword>
<dbReference type="InterPro" id="IPR008927">
    <property type="entry name" value="6-PGluconate_DH-like_C_sf"/>
</dbReference>
<evidence type="ECO:0000313" key="12">
    <source>
        <dbReference type="Proteomes" id="UP000534783"/>
    </source>
</evidence>
<dbReference type="GO" id="GO:0070403">
    <property type="term" value="F:NAD+ binding"/>
    <property type="evidence" value="ECO:0007669"/>
    <property type="project" value="InterPro"/>
</dbReference>
<dbReference type="InterPro" id="IPR046826">
    <property type="entry name" value="PDH_N"/>
</dbReference>
<dbReference type="PANTHER" id="PTHR21363">
    <property type="entry name" value="PREPHENATE DEHYDROGENASE"/>
    <property type="match status" value="1"/>
</dbReference>
<dbReference type="PROSITE" id="PS51176">
    <property type="entry name" value="PDH_ADH"/>
    <property type="match status" value="1"/>
</dbReference>
<dbReference type="Pfam" id="PF20463">
    <property type="entry name" value="PDH_C"/>
    <property type="match status" value="1"/>
</dbReference>
<dbReference type="FunFam" id="3.40.50.720:FF:000208">
    <property type="entry name" value="Prephenate dehydrogenase"/>
    <property type="match status" value="1"/>
</dbReference>
<keyword evidence="7" id="KW-0520">NAD</keyword>
<evidence type="ECO:0000256" key="4">
    <source>
        <dbReference type="ARBA" id="ARBA00022498"/>
    </source>
</evidence>
<dbReference type="PANTHER" id="PTHR21363:SF0">
    <property type="entry name" value="PREPHENATE DEHYDROGENASE [NADP(+)]"/>
    <property type="match status" value="1"/>
</dbReference>
<proteinExistence type="inferred from homology"/>
<comment type="caution">
    <text evidence="11">The sequence shown here is derived from an EMBL/GenBank/DDBJ whole genome shotgun (WGS) entry which is preliminary data.</text>
</comment>
<evidence type="ECO:0000256" key="8">
    <source>
        <dbReference type="ARBA" id="ARBA00023141"/>
    </source>
</evidence>
<evidence type="ECO:0000259" key="10">
    <source>
        <dbReference type="PROSITE" id="PS51176"/>
    </source>
</evidence>
<evidence type="ECO:0000256" key="5">
    <source>
        <dbReference type="ARBA" id="ARBA00022605"/>
    </source>
</evidence>
<comment type="catalytic activity">
    <reaction evidence="9">
        <text>prephenate + NAD(+) = 3-(4-hydroxyphenyl)pyruvate + CO2 + NADH</text>
        <dbReference type="Rhea" id="RHEA:13869"/>
        <dbReference type="ChEBI" id="CHEBI:16526"/>
        <dbReference type="ChEBI" id="CHEBI:29934"/>
        <dbReference type="ChEBI" id="CHEBI:36242"/>
        <dbReference type="ChEBI" id="CHEBI:57540"/>
        <dbReference type="ChEBI" id="CHEBI:57945"/>
        <dbReference type="EC" id="1.3.1.12"/>
    </reaction>
</comment>
<dbReference type="InterPro" id="IPR050812">
    <property type="entry name" value="Preph/Arog_dehydrog"/>
</dbReference>
<dbReference type="SUPFAM" id="SSF48179">
    <property type="entry name" value="6-phosphogluconate dehydrogenase C-terminal domain-like"/>
    <property type="match status" value="1"/>
</dbReference>
<dbReference type="EC" id="1.3.1.12" evidence="3"/>
<dbReference type="GO" id="GO:0004665">
    <property type="term" value="F:prephenate dehydrogenase (NADP+) activity"/>
    <property type="evidence" value="ECO:0007669"/>
    <property type="project" value="InterPro"/>
</dbReference>
<dbReference type="EMBL" id="VTOW01000004">
    <property type="protein sequence ID" value="NKE72780.1"/>
    <property type="molecule type" value="Genomic_DNA"/>
</dbReference>
<keyword evidence="12" id="KW-1185">Reference proteome</keyword>
<evidence type="ECO:0000256" key="1">
    <source>
        <dbReference type="ARBA" id="ARBA00005067"/>
    </source>
</evidence>
<dbReference type="Pfam" id="PF02153">
    <property type="entry name" value="PDH_N"/>
    <property type="match status" value="1"/>
</dbReference>
<dbReference type="Gene3D" id="3.40.50.720">
    <property type="entry name" value="NAD(P)-binding Rossmann-like Domain"/>
    <property type="match status" value="1"/>
</dbReference>
<evidence type="ECO:0000313" key="11">
    <source>
        <dbReference type="EMBL" id="NKE72780.1"/>
    </source>
</evidence>
<feature type="domain" description="Prephenate/arogenate dehydrogenase" evidence="10">
    <location>
        <begin position="1"/>
        <end position="281"/>
    </location>
</feature>
<reference evidence="11 12" key="1">
    <citation type="journal article" date="2020" name="Nature">
        <title>Bacterial chemolithoautotrophy via manganese oxidation.</title>
        <authorList>
            <person name="Yu H."/>
            <person name="Leadbetter J.R."/>
        </authorList>
    </citation>
    <scope>NUCLEOTIDE SEQUENCE [LARGE SCALE GENOMIC DNA]</scope>
    <source>
        <strain evidence="11 12">Mn-1</strain>
    </source>
</reference>
<gene>
    <name evidence="11" type="ORF">MNODULE_18675</name>
</gene>
<dbReference type="InterPro" id="IPR046825">
    <property type="entry name" value="PDH_C"/>
</dbReference>
<evidence type="ECO:0000256" key="3">
    <source>
        <dbReference type="ARBA" id="ARBA00012068"/>
    </source>
</evidence>
<dbReference type="GO" id="GO:0008977">
    <property type="term" value="F:prephenate dehydrogenase (NAD+) activity"/>
    <property type="evidence" value="ECO:0007669"/>
    <property type="project" value="UniProtKB-EC"/>
</dbReference>
<dbReference type="Proteomes" id="UP000534783">
    <property type="component" value="Unassembled WGS sequence"/>
</dbReference>
<dbReference type="FunFam" id="1.10.3660.10:FF:000003">
    <property type="entry name" value="Prephenate dehydrogenase"/>
    <property type="match status" value="1"/>
</dbReference>
<keyword evidence="8" id="KW-0057">Aromatic amino acid biosynthesis</keyword>
<dbReference type="AlphaFoldDB" id="A0A7X6DSZ6"/>
<comment type="similarity">
    <text evidence="2">Belongs to the prephenate/arogenate dehydrogenase family.</text>
</comment>
<organism evidence="11 12">
    <name type="scientific">Candidatus Manganitrophus noduliformans</name>
    <dbReference type="NCBI Taxonomy" id="2606439"/>
    <lineage>
        <taxon>Bacteria</taxon>
        <taxon>Pseudomonadati</taxon>
        <taxon>Nitrospirota</taxon>
        <taxon>Nitrospiria</taxon>
        <taxon>Candidatus Troglogloeales</taxon>
        <taxon>Candidatus Manganitrophaceae</taxon>
        <taxon>Candidatus Manganitrophus</taxon>
    </lineage>
</organism>
<evidence type="ECO:0000256" key="9">
    <source>
        <dbReference type="ARBA" id="ARBA00049260"/>
    </source>
</evidence>
<dbReference type="SUPFAM" id="SSF51735">
    <property type="entry name" value="NAD(P)-binding Rossmann-fold domains"/>
    <property type="match status" value="1"/>
</dbReference>
<evidence type="ECO:0000256" key="2">
    <source>
        <dbReference type="ARBA" id="ARBA00007964"/>
    </source>
</evidence>
<protein>
    <recommendedName>
        <fullName evidence="3">prephenate dehydrogenase</fullName>
        <ecNumber evidence="3">1.3.1.12</ecNumber>
    </recommendedName>
</protein>
<keyword evidence="6" id="KW-0560">Oxidoreductase</keyword>
<name>A0A7X6DSZ6_9BACT</name>
<keyword evidence="5" id="KW-0028">Amino-acid biosynthesis</keyword>
<dbReference type="Gene3D" id="1.10.3660.10">
    <property type="entry name" value="6-phosphogluconate dehydrogenase C-terminal like domain"/>
    <property type="match status" value="1"/>
</dbReference>
<accession>A0A7X6DSZ6</accession>
<evidence type="ECO:0000256" key="7">
    <source>
        <dbReference type="ARBA" id="ARBA00023027"/>
    </source>
</evidence>
<evidence type="ECO:0000256" key="6">
    <source>
        <dbReference type="ARBA" id="ARBA00023002"/>
    </source>
</evidence>
<dbReference type="GO" id="GO:0006571">
    <property type="term" value="P:tyrosine biosynthetic process"/>
    <property type="evidence" value="ECO:0007669"/>
    <property type="project" value="UniProtKB-KW"/>
</dbReference>
<comment type="pathway">
    <text evidence="1">Amino-acid biosynthesis; L-tyrosine biosynthesis; (4-hydroxyphenyl)pyruvate from prephenate (NAD(+) route): step 1/1.</text>
</comment>
<dbReference type="InterPro" id="IPR036291">
    <property type="entry name" value="NAD(P)-bd_dom_sf"/>
</dbReference>